<evidence type="ECO:0000313" key="3">
    <source>
        <dbReference type="Proteomes" id="UP000183954"/>
    </source>
</evidence>
<dbReference type="OrthoDB" id="306726at2"/>
<evidence type="ECO:0000313" key="2">
    <source>
        <dbReference type="EMBL" id="SHH25828.1"/>
    </source>
</evidence>
<dbReference type="RefSeq" id="WP_073027691.1">
    <property type="nucleotide sequence ID" value="NZ_FQXJ01000003.1"/>
</dbReference>
<accession>A0A1M5RI47</accession>
<evidence type="ECO:0000259" key="1">
    <source>
        <dbReference type="Pfam" id="PF01923"/>
    </source>
</evidence>
<proteinExistence type="predicted"/>
<reference evidence="3" key="1">
    <citation type="submission" date="2016-11" db="EMBL/GenBank/DDBJ databases">
        <authorList>
            <person name="Varghese N."/>
            <person name="Submissions S."/>
        </authorList>
    </citation>
    <scope>NUCLEOTIDE SEQUENCE [LARGE SCALE GENOMIC DNA]</scope>
    <source>
        <strain evidence="3">DSM 15449</strain>
    </source>
</reference>
<keyword evidence="3" id="KW-1185">Reference proteome</keyword>
<organism evidence="2 3">
    <name type="scientific">Desulfosporosinus lacus DSM 15449</name>
    <dbReference type="NCBI Taxonomy" id="1121420"/>
    <lineage>
        <taxon>Bacteria</taxon>
        <taxon>Bacillati</taxon>
        <taxon>Bacillota</taxon>
        <taxon>Clostridia</taxon>
        <taxon>Eubacteriales</taxon>
        <taxon>Desulfitobacteriaceae</taxon>
        <taxon>Desulfosporosinus</taxon>
    </lineage>
</organism>
<dbReference type="InterPro" id="IPR016030">
    <property type="entry name" value="CblAdoTrfase-like"/>
</dbReference>
<dbReference type="STRING" id="1121420.SAMN02746098_00566"/>
<dbReference type="Pfam" id="PF01923">
    <property type="entry name" value="Cob_adeno_trans"/>
    <property type="match status" value="1"/>
</dbReference>
<dbReference type="Proteomes" id="UP000183954">
    <property type="component" value="Unassembled WGS sequence"/>
</dbReference>
<keyword evidence="2" id="KW-0808">Transferase</keyword>
<gene>
    <name evidence="2" type="ORF">SAMN02746098_00566</name>
</gene>
<sequence>MKFITEMELRDLYKTGPFETYVLEPDTKITPGARQFLVDRRVTLVQAQGSDSKTLKIDETTRTQVRENWFTLRLLGKMECIESLFILTATEILHTGDLALSEEVMALAKCFRNLRDAERKQIVPDNLHFWGLTAEEIKTRAENLKQSIDISEFYLGLENGKEIALLNHLRASLREVEPALLETYWDEEKQVCSRQDLIDRVNLIINILCIMMWKFSGGGKWKM</sequence>
<dbReference type="GO" id="GO:0016740">
    <property type="term" value="F:transferase activity"/>
    <property type="evidence" value="ECO:0007669"/>
    <property type="project" value="UniProtKB-KW"/>
</dbReference>
<dbReference type="EMBL" id="FQXJ01000003">
    <property type="protein sequence ID" value="SHH25828.1"/>
    <property type="molecule type" value="Genomic_DNA"/>
</dbReference>
<dbReference type="AlphaFoldDB" id="A0A1M5RI47"/>
<feature type="domain" description="Cobalamin adenosyltransferase-like" evidence="1">
    <location>
        <begin position="61"/>
        <end position="213"/>
    </location>
</feature>
<protein>
    <submittedName>
        <fullName evidence="2">Ethanolamine utilization cobalamin adenosyltransferase</fullName>
    </submittedName>
</protein>
<name>A0A1M5RI47_9FIRM</name>